<organism evidence="2 3">
    <name type="scientific">Actinophytocola glycyrrhizae</name>
    <dbReference type="NCBI Taxonomy" id="2044873"/>
    <lineage>
        <taxon>Bacteria</taxon>
        <taxon>Bacillati</taxon>
        <taxon>Actinomycetota</taxon>
        <taxon>Actinomycetes</taxon>
        <taxon>Pseudonocardiales</taxon>
        <taxon>Pseudonocardiaceae</taxon>
    </lineage>
</organism>
<name>A0ABV9S6B3_9PSEU</name>
<gene>
    <name evidence="2" type="ORF">ACFPCV_27405</name>
</gene>
<comment type="caution">
    <text evidence="2">The sequence shown here is derived from an EMBL/GenBank/DDBJ whole genome shotgun (WGS) entry which is preliminary data.</text>
</comment>
<dbReference type="PROSITE" id="PS51257">
    <property type="entry name" value="PROKAR_LIPOPROTEIN"/>
    <property type="match status" value="1"/>
</dbReference>
<evidence type="ECO:0000313" key="2">
    <source>
        <dbReference type="EMBL" id="MFC4857240.1"/>
    </source>
</evidence>
<protein>
    <submittedName>
        <fullName evidence="2">ABC transporter substrate-binding protein</fullName>
    </submittedName>
</protein>
<proteinExistence type="predicted"/>
<evidence type="ECO:0000256" key="1">
    <source>
        <dbReference type="ARBA" id="ARBA00022729"/>
    </source>
</evidence>
<sequence>MIDMKFRNLLVGPVVVGSLLLAGCGSSGSENTEDLPTSAADAGGLDELVKKAKEEGEVSLYAATTEKSTSAWVQHFEDKYGIPVKLYRDGSTTLYQKWAQEVQGGVNNADIVVQNVQQLWQDAADKGWVTDYRTENYDAFDFDEVLPDSGLAGIAYPMHQSIGAVAWNTERATPEQQKLLNEDPVAALAHPAFKGQIALGDTGGATTAGNYANIILNQADEYGWDWLQGVADNDPALFESQIPIAEQLVKGEYTVTFGTDTLYNDYIAKGAPIEYKYPDPTSAAIWMVGLPTQTPHPYAARLFMEWATSDEGHDLMAELGTGTGTRTGWVDEREVAQEPWYAKPVVWYGMATDPELQGDKFGDFVSRVNETLNS</sequence>
<evidence type="ECO:0000313" key="3">
    <source>
        <dbReference type="Proteomes" id="UP001595859"/>
    </source>
</evidence>
<dbReference type="SUPFAM" id="SSF53850">
    <property type="entry name" value="Periplasmic binding protein-like II"/>
    <property type="match status" value="1"/>
</dbReference>
<dbReference type="PANTHER" id="PTHR30006">
    <property type="entry name" value="THIAMINE-BINDING PERIPLASMIC PROTEIN-RELATED"/>
    <property type="match status" value="1"/>
</dbReference>
<reference evidence="3" key="1">
    <citation type="journal article" date="2019" name="Int. J. Syst. Evol. Microbiol.">
        <title>The Global Catalogue of Microorganisms (GCM) 10K type strain sequencing project: providing services to taxonomists for standard genome sequencing and annotation.</title>
        <authorList>
            <consortium name="The Broad Institute Genomics Platform"/>
            <consortium name="The Broad Institute Genome Sequencing Center for Infectious Disease"/>
            <person name="Wu L."/>
            <person name="Ma J."/>
        </authorList>
    </citation>
    <scope>NUCLEOTIDE SEQUENCE [LARGE SCALE GENOMIC DNA]</scope>
    <source>
        <strain evidence="3">ZS-22-S1</strain>
    </source>
</reference>
<dbReference type="RefSeq" id="WP_378059227.1">
    <property type="nucleotide sequence ID" value="NZ_JBHSIS010000017.1"/>
</dbReference>
<keyword evidence="1" id="KW-0732">Signal</keyword>
<accession>A0ABV9S6B3</accession>
<dbReference type="InterPro" id="IPR006059">
    <property type="entry name" value="SBP"/>
</dbReference>
<dbReference type="Gene3D" id="3.40.190.10">
    <property type="entry name" value="Periplasmic binding protein-like II"/>
    <property type="match status" value="2"/>
</dbReference>
<dbReference type="Pfam" id="PF13416">
    <property type="entry name" value="SBP_bac_8"/>
    <property type="match status" value="1"/>
</dbReference>
<keyword evidence="3" id="KW-1185">Reference proteome</keyword>
<dbReference type="EMBL" id="JBHSIS010000017">
    <property type="protein sequence ID" value="MFC4857240.1"/>
    <property type="molecule type" value="Genomic_DNA"/>
</dbReference>
<dbReference type="Proteomes" id="UP001595859">
    <property type="component" value="Unassembled WGS sequence"/>
</dbReference>